<evidence type="ECO:0000256" key="3">
    <source>
        <dbReference type="ARBA" id="ARBA00022801"/>
    </source>
</evidence>
<keyword evidence="6" id="KW-1185">Reference proteome</keyword>
<dbReference type="Pfam" id="PF19567">
    <property type="entry name" value="CpsB_CapC"/>
    <property type="match status" value="1"/>
</dbReference>
<dbReference type="InterPro" id="IPR016195">
    <property type="entry name" value="Pol/histidinol_Pase-like"/>
</dbReference>
<dbReference type="EC" id="3.1.3.48" evidence="2"/>
<organism evidence="5 6">
    <name type="scientific">Shiella aurantiaca</name>
    <dbReference type="NCBI Taxonomy" id="3058365"/>
    <lineage>
        <taxon>Bacteria</taxon>
        <taxon>Pseudomonadati</taxon>
        <taxon>Bacteroidota</taxon>
        <taxon>Cytophagia</taxon>
        <taxon>Cytophagales</taxon>
        <taxon>Shiellaceae</taxon>
        <taxon>Shiella</taxon>
    </lineage>
</organism>
<name>A0ABT8F8X3_9BACT</name>
<comment type="caution">
    <text evidence="5">The sequence shown here is derived from an EMBL/GenBank/DDBJ whole genome shotgun (WGS) entry which is preliminary data.</text>
</comment>
<dbReference type="PIRSF" id="PIRSF016557">
    <property type="entry name" value="Caps_synth_CpsB"/>
    <property type="match status" value="1"/>
</dbReference>
<comment type="similarity">
    <text evidence="1">Belongs to the metallo-dependent hydrolases superfamily. CpsB/CapC family.</text>
</comment>
<proteinExistence type="inferred from homology"/>
<evidence type="ECO:0000256" key="2">
    <source>
        <dbReference type="ARBA" id="ARBA00013064"/>
    </source>
</evidence>
<dbReference type="PANTHER" id="PTHR39181:SF1">
    <property type="entry name" value="TYROSINE-PROTEIN PHOSPHATASE YWQE"/>
    <property type="match status" value="1"/>
</dbReference>
<dbReference type="PANTHER" id="PTHR39181">
    <property type="entry name" value="TYROSINE-PROTEIN PHOSPHATASE YWQE"/>
    <property type="match status" value="1"/>
</dbReference>
<dbReference type="Gene3D" id="3.20.20.140">
    <property type="entry name" value="Metal-dependent hydrolases"/>
    <property type="match status" value="1"/>
</dbReference>
<dbReference type="InterPro" id="IPR016667">
    <property type="entry name" value="Caps_polysacc_synth_CpsB/CapC"/>
</dbReference>
<evidence type="ECO:0000256" key="4">
    <source>
        <dbReference type="ARBA" id="ARBA00051722"/>
    </source>
</evidence>
<protein>
    <recommendedName>
        <fullName evidence="2">protein-tyrosine-phosphatase</fullName>
        <ecNumber evidence="2">3.1.3.48</ecNumber>
    </recommendedName>
</protein>
<dbReference type="SUPFAM" id="SSF89550">
    <property type="entry name" value="PHP domain-like"/>
    <property type="match status" value="1"/>
</dbReference>
<dbReference type="EMBL" id="JAUHJS010000008">
    <property type="protein sequence ID" value="MDN4166819.1"/>
    <property type="molecule type" value="Genomic_DNA"/>
</dbReference>
<dbReference type="Proteomes" id="UP001168552">
    <property type="component" value="Unassembled WGS sequence"/>
</dbReference>
<evidence type="ECO:0000256" key="1">
    <source>
        <dbReference type="ARBA" id="ARBA00005750"/>
    </source>
</evidence>
<comment type="catalytic activity">
    <reaction evidence="4">
        <text>O-phospho-L-tyrosyl-[protein] + H2O = L-tyrosyl-[protein] + phosphate</text>
        <dbReference type="Rhea" id="RHEA:10684"/>
        <dbReference type="Rhea" id="RHEA-COMP:10136"/>
        <dbReference type="Rhea" id="RHEA-COMP:20101"/>
        <dbReference type="ChEBI" id="CHEBI:15377"/>
        <dbReference type="ChEBI" id="CHEBI:43474"/>
        <dbReference type="ChEBI" id="CHEBI:46858"/>
        <dbReference type="ChEBI" id="CHEBI:61978"/>
        <dbReference type="EC" id="3.1.3.48"/>
    </reaction>
</comment>
<dbReference type="RefSeq" id="WP_320005355.1">
    <property type="nucleotide sequence ID" value="NZ_JAUHJS010000008.1"/>
</dbReference>
<sequence>MGLFSKKTPAPFHFSFGADMHSHLLPGIDDGASTIETSLILIERMQALGIRQCVTTPHIMGDFYRNTPEIINQKLKEVQVALREHSSSFVIQAAAEYHIDDFFMNLLEKPEPLLSFGKRYVLVEMPFMSISIMWKEALFALQSMGYQPILAHPERYVYFHENERYVQDFLDRGVLMQINLNSLTGYYSKPARKLAEKLIDKKAVHFVGTDCHHIGHLEVLEQLAASKYLKKLQALPLLNASLVE</sequence>
<evidence type="ECO:0000313" key="5">
    <source>
        <dbReference type="EMBL" id="MDN4166819.1"/>
    </source>
</evidence>
<gene>
    <name evidence="5" type="ORF">QWY31_15005</name>
</gene>
<reference evidence="5" key="1">
    <citation type="submission" date="2023-06" db="EMBL/GenBank/DDBJ databases">
        <title>Cytophagales bacterium Strain LB-30, isolated from soil.</title>
        <authorList>
            <person name="Liu B."/>
        </authorList>
    </citation>
    <scope>NUCLEOTIDE SEQUENCE</scope>
    <source>
        <strain evidence="5">LB-30</strain>
    </source>
</reference>
<keyword evidence="3" id="KW-0378">Hydrolase</keyword>
<evidence type="ECO:0000313" key="6">
    <source>
        <dbReference type="Proteomes" id="UP001168552"/>
    </source>
</evidence>
<accession>A0ABT8F8X3</accession>